<sequence>MMVLVLSLCGAALLLALAGLFAFGVRRRLLQRSGGTFDCNLRWDAPEPAVYADETAHDDQARSRDGGLESGREPARERDHAREHDRGHGGKGWAYGIARYNGDQIEWFRVFSYAPRPRRFLERNLIEVIQRRRPEGEEELALLSDAVILACSLHGTRVELAMSEDALTGFLAWLEAAPPGQRANVA</sequence>
<name>A0ABQ2MCJ0_9ACTN</name>
<evidence type="ECO:0000256" key="1">
    <source>
        <dbReference type="SAM" id="MobiDB-lite"/>
    </source>
</evidence>
<protein>
    <recommendedName>
        <fullName evidence="4">DUF2550 family protein</fullName>
    </recommendedName>
</protein>
<dbReference type="EMBL" id="BMMP01000008">
    <property type="protein sequence ID" value="GGO49521.1"/>
    <property type="molecule type" value="Genomic_DNA"/>
</dbReference>
<gene>
    <name evidence="2" type="ORF">GCM10012287_27020</name>
</gene>
<accession>A0ABQ2MCJ0</accession>
<dbReference type="Pfam" id="PF10739">
    <property type="entry name" value="DUF2550"/>
    <property type="match status" value="1"/>
</dbReference>
<feature type="region of interest" description="Disordered" evidence="1">
    <location>
        <begin position="53"/>
        <end position="89"/>
    </location>
</feature>
<organism evidence="2 3">
    <name type="scientific">Streptomyces daqingensis</name>
    <dbReference type="NCBI Taxonomy" id="1472640"/>
    <lineage>
        <taxon>Bacteria</taxon>
        <taxon>Bacillati</taxon>
        <taxon>Actinomycetota</taxon>
        <taxon>Actinomycetes</taxon>
        <taxon>Kitasatosporales</taxon>
        <taxon>Streptomycetaceae</taxon>
        <taxon>Streptomyces</taxon>
    </lineage>
</organism>
<proteinExistence type="predicted"/>
<comment type="caution">
    <text evidence="2">The sequence shown here is derived from an EMBL/GenBank/DDBJ whole genome shotgun (WGS) entry which is preliminary data.</text>
</comment>
<keyword evidence="3" id="KW-1185">Reference proteome</keyword>
<dbReference type="Proteomes" id="UP000631535">
    <property type="component" value="Unassembled WGS sequence"/>
</dbReference>
<reference evidence="3" key="1">
    <citation type="journal article" date="2019" name="Int. J. Syst. Evol. Microbiol.">
        <title>The Global Catalogue of Microorganisms (GCM) 10K type strain sequencing project: providing services to taxonomists for standard genome sequencing and annotation.</title>
        <authorList>
            <consortium name="The Broad Institute Genomics Platform"/>
            <consortium name="The Broad Institute Genome Sequencing Center for Infectious Disease"/>
            <person name="Wu L."/>
            <person name="Ma J."/>
        </authorList>
    </citation>
    <scope>NUCLEOTIDE SEQUENCE [LARGE SCALE GENOMIC DNA]</scope>
    <source>
        <strain evidence="3">CGMCC 4.7178</strain>
    </source>
</reference>
<evidence type="ECO:0008006" key="4">
    <source>
        <dbReference type="Google" id="ProtNLM"/>
    </source>
</evidence>
<dbReference type="InterPro" id="IPR019675">
    <property type="entry name" value="DUF2550"/>
</dbReference>
<feature type="compositionally biased region" description="Basic and acidic residues" evidence="1">
    <location>
        <begin position="54"/>
        <end position="88"/>
    </location>
</feature>
<evidence type="ECO:0000313" key="3">
    <source>
        <dbReference type="Proteomes" id="UP000631535"/>
    </source>
</evidence>
<evidence type="ECO:0000313" key="2">
    <source>
        <dbReference type="EMBL" id="GGO49521.1"/>
    </source>
</evidence>